<evidence type="ECO:0000313" key="4">
    <source>
        <dbReference type="EMBL" id="JAT76424.1"/>
    </source>
</evidence>
<dbReference type="InterPro" id="IPR036908">
    <property type="entry name" value="RlpA-like_sf"/>
</dbReference>
<dbReference type="OrthoDB" id="508619at2759"/>
<dbReference type="PANTHER" id="PTHR31836">
    <property type="match status" value="1"/>
</dbReference>
<evidence type="ECO:0000256" key="2">
    <source>
        <dbReference type="SAM" id="SignalP"/>
    </source>
</evidence>
<dbReference type="EMBL" id="KL662162">
    <property type="protein sequence ID" value="KFM28071.1"/>
    <property type="molecule type" value="Genomic_DNA"/>
</dbReference>
<dbReference type="STRING" id="3075.A0A087SQR7"/>
<evidence type="ECO:0000313" key="5">
    <source>
        <dbReference type="EMBL" id="KFM28071.1"/>
    </source>
</evidence>
<evidence type="ECO:0000313" key="6">
    <source>
        <dbReference type="EMBL" id="RMZ53958.1"/>
    </source>
</evidence>
<dbReference type="RefSeq" id="XP_011401083.1">
    <property type="nucleotide sequence ID" value="XM_011402781.1"/>
</dbReference>
<feature type="signal peptide" evidence="2">
    <location>
        <begin position="1"/>
        <end position="30"/>
    </location>
</feature>
<reference evidence="4" key="2">
    <citation type="submission" date="2015-08" db="EMBL/GenBank/DDBJ databases">
        <authorList>
            <person name="Babu N.S."/>
            <person name="Beckwith C.J."/>
            <person name="Beseler K.G."/>
            <person name="Brison A."/>
            <person name="Carone J.V."/>
            <person name="Caskin T.P."/>
            <person name="Diamond M."/>
            <person name="Durham M.E."/>
            <person name="Foxe J.M."/>
            <person name="Go M."/>
            <person name="Henderson B.A."/>
            <person name="Jones I.B."/>
            <person name="McGettigan J.A."/>
            <person name="Micheletti S.J."/>
            <person name="Nasrallah M.E."/>
            <person name="Ortiz D."/>
            <person name="Piller C.R."/>
            <person name="Privatt S.R."/>
            <person name="Schneider S.L."/>
            <person name="Sharp S."/>
            <person name="Smith T.C."/>
            <person name="Stanton J.D."/>
            <person name="Ullery H.E."/>
            <person name="Wilson R.J."/>
            <person name="Serrano M.G."/>
            <person name="Buck G."/>
            <person name="Lee V."/>
            <person name="Wang Y."/>
            <person name="Carvalho R."/>
            <person name="Voegtly L."/>
            <person name="Shi R."/>
            <person name="Duckworth R."/>
            <person name="Johnson A."/>
            <person name="Loviza R."/>
            <person name="Walstead R."/>
            <person name="Shah Z."/>
            <person name="Kiflezghi M."/>
            <person name="Wade K."/>
            <person name="Ball S.L."/>
            <person name="Bradley K.W."/>
            <person name="Asai D.J."/>
            <person name="Bowman C.A."/>
            <person name="Russell D.A."/>
            <person name="Pope W.H."/>
            <person name="Jacobs-Sera D."/>
            <person name="Hendrix R.W."/>
            <person name="Hatfull G.F."/>
        </authorList>
    </citation>
    <scope>NUCLEOTIDE SEQUENCE</scope>
</reference>
<evidence type="ECO:0000313" key="8">
    <source>
        <dbReference type="Proteomes" id="UP000279271"/>
    </source>
</evidence>
<dbReference type="PANTHER" id="PTHR31836:SF21">
    <property type="entry name" value="EXPANSIN-LIKE PROTEIN 7"/>
    <property type="match status" value="1"/>
</dbReference>
<dbReference type="GeneID" id="23616573"/>
<reference evidence="6" key="4">
    <citation type="submission" date="2018-10" db="EMBL/GenBank/DDBJ databases">
        <authorList>
            <person name="Hovde B."/>
            <person name="Zhang X."/>
        </authorList>
    </citation>
    <scope>NUCLEOTIDE SEQUENCE [LARGE SCALE GENOMIC DNA]</scope>
    <source>
        <strain evidence="6">UTEX 25</strain>
    </source>
</reference>
<dbReference type="AlphaFoldDB" id="A0A087SQR7"/>
<dbReference type="SUPFAM" id="SSF50685">
    <property type="entry name" value="Barwin-like endoglucanases"/>
    <property type="match status" value="1"/>
</dbReference>
<dbReference type="Proteomes" id="UP000279271">
    <property type="component" value="Unassembled WGS sequence"/>
</dbReference>
<keyword evidence="1 2" id="KW-0732">Signal</keyword>
<dbReference type="InterPro" id="IPR007112">
    <property type="entry name" value="Expansin/allergen_DPBB_dom"/>
</dbReference>
<feature type="chain" id="PRO_5014218804" evidence="2">
    <location>
        <begin position="31"/>
        <end position="289"/>
    </location>
</feature>
<dbReference type="EMBL" id="GDKF01002198">
    <property type="protein sequence ID" value="JAT76424.1"/>
    <property type="molecule type" value="Transcribed_RNA"/>
</dbReference>
<evidence type="ECO:0000259" key="3">
    <source>
        <dbReference type="PROSITE" id="PS50842"/>
    </source>
</evidence>
<sequence>MAPSKPTQWANALFVLAALATLTALPTTAARALLADQATAPTSEDSLVSRFDGVDFLDPLQLADKVPQIGSDSFHGDGTAFSDAVNNTGAAFACSFRYLNNWASQYFVAMNEEQWNDGLVCGSCVRARCVDPKCPVQNVDIVAMVVDRCPECSYGDLDFSYPAYSAVTGSWPNRLKVSWEKVDCSAFIDGTIRMWPKDGVNPFWQAFYFANSKYQIQNVTLDGVPLTRQTFGFWIHPGTAPTGPSSLVFTAVNGATVNATLNSVWDAQDLDVQFPEVTDAAPVATAGRR</sequence>
<name>A0A087SQR7_AUXPR</name>
<protein>
    <submittedName>
        <fullName evidence="5">Expansin-like protein 1</fullName>
    </submittedName>
</protein>
<evidence type="ECO:0000313" key="7">
    <source>
        <dbReference type="Proteomes" id="UP000028924"/>
    </source>
</evidence>
<reference evidence="6" key="5">
    <citation type="submission" date="2018-11" db="EMBL/GenBank/DDBJ databases">
        <title>Characterization of plant carbon substrate utilization by Auxenochlorella protothecoides.</title>
        <authorList>
            <person name="Vogler B.W."/>
            <person name="Starkenburg S.R."/>
            <person name="Sudasinghe N."/>
            <person name="Schambach J.Y."/>
            <person name="Rollin J.A."/>
            <person name="Pattathil S."/>
            <person name="Barry A.N."/>
        </authorList>
    </citation>
    <scope>NUCLEOTIDE SEQUENCE [LARGE SCALE GENOMIC DNA]</scope>
    <source>
        <strain evidence="6">UTEX 25</strain>
    </source>
</reference>
<keyword evidence="7" id="KW-1185">Reference proteome</keyword>
<accession>A0A087SQR7</accession>
<dbReference type="Gene3D" id="2.60.40.760">
    <property type="entry name" value="Expansin, cellulose-binding-like domain"/>
    <property type="match status" value="1"/>
</dbReference>
<gene>
    <name evidence="6" type="ORF">APUTEX25_002535</name>
    <name evidence="5" type="ORF">F751_5182</name>
    <name evidence="4" type="ORF">g.40868</name>
</gene>
<proteinExistence type="predicted"/>
<dbReference type="eggNOG" id="ENOG502S59U">
    <property type="taxonomic scope" value="Eukaryota"/>
</dbReference>
<dbReference type="EMBL" id="QOKY01000184">
    <property type="protein sequence ID" value="RMZ53958.1"/>
    <property type="molecule type" value="Genomic_DNA"/>
</dbReference>
<reference evidence="8" key="3">
    <citation type="journal article" date="2018" name="Algal Res.">
        <title>Characterization of plant carbon substrate utilization by Auxenochlorella protothecoides.</title>
        <authorList>
            <person name="Vogler B.W."/>
            <person name="Starkenburg S.R."/>
            <person name="Sudasinghe N."/>
            <person name="Schambach J.Y."/>
            <person name="Rollin J.A."/>
            <person name="Pattathil S."/>
            <person name="Barry A.N."/>
        </authorList>
    </citation>
    <scope>NUCLEOTIDE SEQUENCE [LARGE SCALE GENOMIC DNA]</scope>
    <source>
        <strain evidence="8">UTEX 25</strain>
    </source>
</reference>
<evidence type="ECO:0000256" key="1">
    <source>
        <dbReference type="ARBA" id="ARBA00022729"/>
    </source>
</evidence>
<dbReference type="PROSITE" id="PS50842">
    <property type="entry name" value="EXPANSIN_EG45"/>
    <property type="match status" value="1"/>
</dbReference>
<dbReference type="KEGG" id="apro:F751_5182"/>
<dbReference type="CDD" id="cd22271">
    <property type="entry name" value="DPBB_EXP_N-like"/>
    <property type="match status" value="1"/>
</dbReference>
<dbReference type="Gene3D" id="2.40.40.10">
    <property type="entry name" value="RlpA-like domain"/>
    <property type="match status" value="1"/>
</dbReference>
<dbReference type="Proteomes" id="UP000028924">
    <property type="component" value="Unassembled WGS sequence"/>
</dbReference>
<reference evidence="5 7" key="1">
    <citation type="journal article" date="2014" name="BMC Genomics">
        <title>Oil accumulation mechanisms of the oleaginous microalga Chlorella protothecoides revealed through its genome, transcriptomes, and proteomes.</title>
        <authorList>
            <person name="Gao C."/>
            <person name="Wang Y."/>
            <person name="Shen Y."/>
            <person name="Yan D."/>
            <person name="He X."/>
            <person name="Dai J."/>
            <person name="Wu Q."/>
        </authorList>
    </citation>
    <scope>NUCLEOTIDE SEQUENCE [LARGE SCALE GENOMIC DNA]</scope>
    <source>
        <strain evidence="5 7">0710</strain>
    </source>
</reference>
<dbReference type="InterPro" id="IPR036749">
    <property type="entry name" value="Expansin_CBD_sf"/>
</dbReference>
<feature type="domain" description="Expansin-like EG45" evidence="3">
    <location>
        <begin position="76"/>
        <end position="184"/>
    </location>
</feature>
<dbReference type="InterPro" id="IPR051477">
    <property type="entry name" value="Expansin_CellWall"/>
</dbReference>
<organism evidence="5 7">
    <name type="scientific">Auxenochlorella protothecoides</name>
    <name type="common">Green microalga</name>
    <name type="synonym">Chlorella protothecoides</name>
    <dbReference type="NCBI Taxonomy" id="3075"/>
    <lineage>
        <taxon>Eukaryota</taxon>
        <taxon>Viridiplantae</taxon>
        <taxon>Chlorophyta</taxon>
        <taxon>core chlorophytes</taxon>
        <taxon>Trebouxiophyceae</taxon>
        <taxon>Chlorellales</taxon>
        <taxon>Chlorellaceae</taxon>
        <taxon>Auxenochlorella</taxon>
    </lineage>
</organism>